<evidence type="ECO:0000259" key="2">
    <source>
        <dbReference type="PROSITE" id="PS51688"/>
    </source>
</evidence>
<reference evidence="3 4" key="1">
    <citation type="submission" date="2016-03" db="EMBL/GenBank/DDBJ databases">
        <authorList>
            <person name="Ploux O."/>
        </authorList>
    </citation>
    <scope>NUCLEOTIDE SEQUENCE [LARGE SCALE GENOMIC DNA]</scope>
    <source>
        <strain evidence="3 4">R0</strain>
    </source>
</reference>
<proteinExistence type="predicted"/>
<keyword evidence="4" id="KW-1185">Reference proteome</keyword>
<dbReference type="RefSeq" id="WP_061834167.1">
    <property type="nucleotide sequence ID" value="NZ_LUKE01000001.1"/>
</dbReference>
<comment type="caution">
    <text evidence="3">The sequence shown here is derived from an EMBL/GenBank/DDBJ whole genome shotgun (WGS) entry which is preliminary data.</text>
</comment>
<sequence>MESFGTIKGRSCAGLAILLRMATALCILILLPLSAQSTPRTLSYQGRIIKTDGSPLRHSSVSFIFKILNPSGTCVIYREQISGLDMSNSNGLFDLAIGSGAVVYPTTGSFNILDAFNNSTASYSCEGGTNTYSPSAGDNRRLRVQFWDGLGWSALESDLVIRTVPYAAYANAAERLGTYLPSEFVLNSSVPSCAVGEYLSFNSGTWACVPLGSMGLGTVTSITVGTGLTGGTITTTGSIGLGTELAGVNALATTGFVSRTGPGAYSTSTSINLTSDVSGILPVANGGTGATTLAAALTNILPPQSGNSGRILQTDGTTATWVVPPATGITALTGEVTASGSGSVAATITDGAVTSAKILDGTIATADIGNGQVTDAKIASLSIDKITSGSGKYLSYLPNNAACADGEVLKWNNSNSRWICGTDNEGAGGITALSGDVSTTGSGAVTVTVDRVKNVPITLTSPATGQYLKYNSGSWVNSAIAISDITNLSTQLAAKIDSSQMPANCSAGQTLTFTSATGTWACSTISVSGSNFASATANYVLAAPNGSAGAPSFRALVAADLPNSGATAGTYTKVTVDAKGRVTTGASLASSDITTALGYTPVNKAGDTVTGALTVNSTLTAGAAIVMGGNTVIDSGGGWHRTYGNTGWYNGTHGGGIYMIDATYVRVYGSKVFHSDNTIQTGTAMYSPAYYYTSDRRLKENIETLKNPMEKTLQLRGVAFDWKSTKGHDIGFIAQEVEKVLPETVSEQKDEKLGTIKTVKYGNIVALAIEALKELWRDLRGVDSRVKSLEAKMSQVEEQNQLLIEQNQKLIERLEALEKRVPN</sequence>
<feature type="coiled-coil region" evidence="1">
    <location>
        <begin position="779"/>
        <end position="820"/>
    </location>
</feature>
<dbReference type="OrthoDB" id="7592357at2"/>
<dbReference type="EMBL" id="LUKE01000001">
    <property type="protein sequence ID" value="KYG66603.1"/>
    <property type="molecule type" value="Genomic_DNA"/>
</dbReference>
<name>A0A150WQ27_BDEBC</name>
<protein>
    <recommendedName>
        <fullName evidence="2">Peptidase S74 domain-containing protein</fullName>
    </recommendedName>
</protein>
<evidence type="ECO:0000256" key="1">
    <source>
        <dbReference type="SAM" id="Coils"/>
    </source>
</evidence>
<dbReference type="PROSITE" id="PS51688">
    <property type="entry name" value="ICA"/>
    <property type="match status" value="1"/>
</dbReference>
<evidence type="ECO:0000313" key="3">
    <source>
        <dbReference type="EMBL" id="KYG66603.1"/>
    </source>
</evidence>
<dbReference type="AlphaFoldDB" id="A0A150WQ27"/>
<evidence type="ECO:0000313" key="4">
    <source>
        <dbReference type="Proteomes" id="UP000075320"/>
    </source>
</evidence>
<dbReference type="Proteomes" id="UP000075320">
    <property type="component" value="Unassembled WGS sequence"/>
</dbReference>
<dbReference type="InterPro" id="IPR030392">
    <property type="entry name" value="S74_ICA"/>
</dbReference>
<organism evidence="3 4">
    <name type="scientific">Bdellovibrio bacteriovorus</name>
    <dbReference type="NCBI Taxonomy" id="959"/>
    <lineage>
        <taxon>Bacteria</taxon>
        <taxon>Pseudomonadati</taxon>
        <taxon>Bdellovibrionota</taxon>
        <taxon>Bdellovibrionia</taxon>
        <taxon>Bdellovibrionales</taxon>
        <taxon>Pseudobdellovibrionaceae</taxon>
        <taxon>Bdellovibrio</taxon>
    </lineage>
</organism>
<keyword evidence="1" id="KW-0175">Coiled coil</keyword>
<gene>
    <name evidence="3" type="ORF">AZI86_06040</name>
</gene>
<feature type="domain" description="Peptidase S74" evidence="2">
    <location>
        <begin position="694"/>
        <end position="793"/>
    </location>
</feature>
<accession>A0A150WQ27</accession>
<dbReference type="Pfam" id="PF13884">
    <property type="entry name" value="Peptidase_S74"/>
    <property type="match status" value="1"/>
</dbReference>